<feature type="coiled-coil region" evidence="1">
    <location>
        <begin position="1277"/>
        <end position="1304"/>
    </location>
</feature>
<proteinExistence type="predicted"/>
<dbReference type="EMBL" id="QUTH01003598">
    <property type="protein sequence ID" value="RHZ18422.1"/>
    <property type="molecule type" value="Genomic_DNA"/>
</dbReference>
<evidence type="ECO:0000313" key="3">
    <source>
        <dbReference type="EMBL" id="RHZ18422.1"/>
    </source>
</evidence>
<dbReference type="Proteomes" id="UP000285430">
    <property type="component" value="Unassembled WGS sequence"/>
</dbReference>
<dbReference type="Proteomes" id="UP000285712">
    <property type="component" value="Unassembled WGS sequence"/>
</dbReference>
<organism evidence="3 4">
    <name type="scientific">Aphanomyces astaci</name>
    <name type="common">Crayfish plague agent</name>
    <dbReference type="NCBI Taxonomy" id="112090"/>
    <lineage>
        <taxon>Eukaryota</taxon>
        <taxon>Sar</taxon>
        <taxon>Stramenopiles</taxon>
        <taxon>Oomycota</taxon>
        <taxon>Saprolegniomycetes</taxon>
        <taxon>Saprolegniales</taxon>
        <taxon>Verrucalvaceae</taxon>
        <taxon>Aphanomyces</taxon>
    </lineage>
</organism>
<reference evidence="4 5" key="1">
    <citation type="submission" date="2018-08" db="EMBL/GenBank/DDBJ databases">
        <title>Aphanomyces genome sequencing and annotation.</title>
        <authorList>
            <person name="Minardi D."/>
            <person name="Oidtmann B."/>
            <person name="Van Der Giezen M."/>
            <person name="Studholme D.J."/>
        </authorList>
    </citation>
    <scope>NUCLEOTIDE SEQUENCE [LARGE SCALE GENOMIC DNA]</scope>
    <source>
        <strain evidence="3 4">Da</strain>
        <strain evidence="2 5">Sv</strain>
    </source>
</reference>
<gene>
    <name evidence="2" type="ORF">DYB35_006397</name>
    <name evidence="3" type="ORF">DYB37_005819</name>
</gene>
<evidence type="ECO:0000256" key="1">
    <source>
        <dbReference type="SAM" id="Coils"/>
    </source>
</evidence>
<dbReference type="VEuPathDB" id="FungiDB:H257_03290"/>
<keyword evidence="1" id="KW-0175">Coiled coil</keyword>
<name>A0A3R7BNL7_APHAT</name>
<accession>A0A3R7BNL7</accession>
<protein>
    <submittedName>
        <fullName evidence="3">Uncharacterized protein</fullName>
    </submittedName>
</protein>
<sequence>MTALETQIHTLHEIWTDRPAASKPLAWLLQQLSSECNHQIALWSQAQTLQLSSAAKTIASTPHSIEVKSHGFVPIPTICSFCTHSRFASLCLALNEQCAQEKVHFIAAFDDQHTRHDKLVAAQATTLAFSASAHADSMALLQTTMTAKMEAAMDLHHADQQHWMDEIQAASHQHVQTLTAMSVQAALDEDKLRVKMAEWEAKCASLVAEADMVLCETRAMHARELRGQQDAVALQLYDLEMLQMAQEERFLADTETFVRATDMTWRDRQLEQAAWTNQKQADLVALHIEHEDNVRQVQREHELKRDRLGEALETIQMSHEERRHRWVATCDSVQNDIAEAKERHQVAVEAITLKHQASEAEHVQAMADRDVAWRELLAKFDTNATHESVQHARFMKQLVQRHHVEVQRVQDATLELEAALASQDAALMDRVRRWEDSFEQLEVETQGRRQQVMDSHGNVLRDLDIAFEVQESTRRDERCRVDMQLCRQEAELRERASEQTTTFAMEMEDVRAKQWMQLSALVVVQDTSTSDLVDSLRAEYEAKRQILDEQVEVLQVQCSDVERREIERHKQANQTHRDQMDGLRETWHEGLEQLMLSMEDERCRRMLQLERMHVHHEQALDTWNQAQELARQRILAQQRQHQHDVDAHLDAMQAAMDEVHFAHTTTMADIASHHSCILQDLRLLHAQAEEGWMQELEDSQRCQAWGYAQVAAQCADELWRGEQCIAMLYESHAGAMATAQRELQIADEAHEMWCMGVEDASVRQLRQNELSLEAQWNDMQMDLNEREAQLHRQVQQLKAEADHDERSHEVTLQRAQERWTEALSALSMEKEDVLSSHLSQLTLVNDRHLRYSVERIRVQLAQHEARAVSQQERATSSVESTRALTLSLSQNQQAFYDEAAASIEIKWMETQAKHKAQLAMERESHARMFHLLAEAHAAQRRELASDRSALEQTLGGQLAAYERDLAVEMQAALRKLSIQDERWQDEVMVDLDGGYRQMCAALAADAASQEAAFKKQLQDVQDQWRTELANIHLELQDISSHHMLALEKCQALFDRDLQCIAQKELEIDMRSHMERREAAERAAMAQAEKDSMEGRLRAIRYDLTQRQRQRHDEFDLVWRDFLQQTLDAHKDKERVRRRCLAELQALERLHTRDLRAQVPLGPVKNSIPKSDLEGRQLVRSRIKEELVRSTGHLIEVEYASNMDMLEDVHRAQTNKLDMAMEDEQSRMWERRRRALEFLDEPPPKMPDVMLLSRPSSPSTLDTTDKCMAPSYLLPIELDVTRRALAKMQASMSSLEEMMRVADEKAKEDASVIQMLQDKAKSCVVELPTREVVASTFTVATKDTTNSSAPKANLLRGWK</sequence>
<evidence type="ECO:0000313" key="2">
    <source>
        <dbReference type="EMBL" id="RHY96546.1"/>
    </source>
</evidence>
<evidence type="ECO:0000313" key="4">
    <source>
        <dbReference type="Proteomes" id="UP000285430"/>
    </source>
</evidence>
<feature type="coiled-coil region" evidence="1">
    <location>
        <begin position="537"/>
        <end position="586"/>
    </location>
</feature>
<comment type="caution">
    <text evidence="3">The sequence shown here is derived from an EMBL/GenBank/DDBJ whole genome shotgun (WGS) entry which is preliminary data.</text>
</comment>
<dbReference type="EMBL" id="QUTG01002366">
    <property type="protein sequence ID" value="RHY96546.1"/>
    <property type="molecule type" value="Genomic_DNA"/>
</dbReference>
<evidence type="ECO:0000313" key="5">
    <source>
        <dbReference type="Proteomes" id="UP000285712"/>
    </source>
</evidence>
<feature type="coiled-coil region" evidence="1">
    <location>
        <begin position="1062"/>
        <end position="1095"/>
    </location>
</feature>